<evidence type="ECO:0000313" key="1">
    <source>
        <dbReference type="EMBL" id="GFR92321.1"/>
    </source>
</evidence>
<reference evidence="1 2" key="1">
    <citation type="journal article" date="2021" name="Elife">
        <title>Chloroplast acquisition without the gene transfer in kleptoplastic sea slugs, Plakobranchus ocellatus.</title>
        <authorList>
            <person name="Maeda T."/>
            <person name="Takahashi S."/>
            <person name="Yoshida T."/>
            <person name="Shimamura S."/>
            <person name="Takaki Y."/>
            <person name="Nagai Y."/>
            <person name="Toyoda A."/>
            <person name="Suzuki Y."/>
            <person name="Arimoto A."/>
            <person name="Ishii H."/>
            <person name="Satoh N."/>
            <person name="Nishiyama T."/>
            <person name="Hasebe M."/>
            <person name="Maruyama T."/>
            <person name="Minagawa J."/>
            <person name="Obokata J."/>
            <person name="Shigenobu S."/>
        </authorList>
    </citation>
    <scope>NUCLEOTIDE SEQUENCE [LARGE SCALE GENOMIC DNA]</scope>
</reference>
<name>A0AAV4H3U5_9GAST</name>
<evidence type="ECO:0000313" key="2">
    <source>
        <dbReference type="Proteomes" id="UP000762676"/>
    </source>
</evidence>
<dbReference type="EMBL" id="BMAT01005384">
    <property type="protein sequence ID" value="GFR92321.1"/>
    <property type="molecule type" value="Genomic_DNA"/>
</dbReference>
<sequence length="102" mass="11877">MDSNKSKLNELGTTGKLLILIQRRKLKYVEYAIRNERANLMSTVLVGKDQGKRNEESCLHHLLETSQTPMARNFSRWSDLAKIESADWRQAICEDIMCIYMQ</sequence>
<gene>
    <name evidence="1" type="ORF">ElyMa_002615200</name>
</gene>
<accession>A0AAV4H3U5</accession>
<protein>
    <submittedName>
        <fullName evidence="1">Uncharacterized protein</fullName>
    </submittedName>
</protein>
<comment type="caution">
    <text evidence="1">The sequence shown here is derived from an EMBL/GenBank/DDBJ whole genome shotgun (WGS) entry which is preliminary data.</text>
</comment>
<dbReference type="AlphaFoldDB" id="A0AAV4H3U5"/>
<dbReference type="Proteomes" id="UP000762676">
    <property type="component" value="Unassembled WGS sequence"/>
</dbReference>
<proteinExistence type="predicted"/>
<keyword evidence="2" id="KW-1185">Reference proteome</keyword>
<organism evidence="1 2">
    <name type="scientific">Elysia marginata</name>
    <dbReference type="NCBI Taxonomy" id="1093978"/>
    <lineage>
        <taxon>Eukaryota</taxon>
        <taxon>Metazoa</taxon>
        <taxon>Spiralia</taxon>
        <taxon>Lophotrochozoa</taxon>
        <taxon>Mollusca</taxon>
        <taxon>Gastropoda</taxon>
        <taxon>Heterobranchia</taxon>
        <taxon>Euthyneura</taxon>
        <taxon>Panpulmonata</taxon>
        <taxon>Sacoglossa</taxon>
        <taxon>Placobranchoidea</taxon>
        <taxon>Plakobranchidae</taxon>
        <taxon>Elysia</taxon>
    </lineage>
</organism>